<evidence type="ECO:0000313" key="6">
    <source>
        <dbReference type="Proteomes" id="UP000248066"/>
    </source>
</evidence>
<feature type="domain" description="5'-Nucleotidase C-terminal" evidence="4">
    <location>
        <begin position="312"/>
        <end position="459"/>
    </location>
</feature>
<protein>
    <recommendedName>
        <fullName evidence="7">Bifunctional metallophosphatase/5'-nucleotidase</fullName>
    </recommendedName>
</protein>
<dbReference type="InterPro" id="IPR006179">
    <property type="entry name" value="5_nucleotidase/apyrase"/>
</dbReference>
<dbReference type="PANTHER" id="PTHR11575">
    <property type="entry name" value="5'-NUCLEOTIDASE-RELATED"/>
    <property type="match status" value="1"/>
</dbReference>
<dbReference type="Gene3D" id="3.60.21.10">
    <property type="match status" value="1"/>
</dbReference>
<dbReference type="SUPFAM" id="SSF56300">
    <property type="entry name" value="Metallo-dependent phosphatases"/>
    <property type="match status" value="1"/>
</dbReference>
<dbReference type="GO" id="GO:0046872">
    <property type="term" value="F:metal ion binding"/>
    <property type="evidence" value="ECO:0007669"/>
    <property type="project" value="InterPro"/>
</dbReference>
<dbReference type="GO" id="GO:0009166">
    <property type="term" value="P:nucleotide catabolic process"/>
    <property type="evidence" value="ECO:0007669"/>
    <property type="project" value="InterPro"/>
</dbReference>
<keyword evidence="6" id="KW-1185">Reference proteome</keyword>
<dbReference type="InterPro" id="IPR036907">
    <property type="entry name" value="5'-Nucleotdase_C_sf"/>
</dbReference>
<evidence type="ECO:0000256" key="2">
    <source>
        <dbReference type="SAM" id="SignalP"/>
    </source>
</evidence>
<dbReference type="Pfam" id="PF04122">
    <property type="entry name" value="CW_binding_2"/>
    <property type="match status" value="3"/>
</dbReference>
<dbReference type="PRINTS" id="PR01607">
    <property type="entry name" value="APYRASEFAMLY"/>
</dbReference>
<dbReference type="InterPro" id="IPR006146">
    <property type="entry name" value="5'-Nucleotdase_CS"/>
</dbReference>
<dbReference type="InterPro" id="IPR029052">
    <property type="entry name" value="Metallo-depent_PP-like"/>
</dbReference>
<organism evidence="5 6">
    <name type="scientific">Alteribacter lacisalsi</name>
    <dbReference type="NCBI Taxonomy" id="2045244"/>
    <lineage>
        <taxon>Bacteria</taxon>
        <taxon>Bacillati</taxon>
        <taxon>Bacillota</taxon>
        <taxon>Bacilli</taxon>
        <taxon>Bacillales</taxon>
        <taxon>Bacillaceae</taxon>
        <taxon>Alteribacter</taxon>
    </lineage>
</organism>
<dbReference type="PROSITE" id="PS00785">
    <property type="entry name" value="5_NUCLEOTIDASE_1"/>
    <property type="match status" value="1"/>
</dbReference>
<dbReference type="AlphaFoldDB" id="A0A2W0HQN4"/>
<feature type="domain" description="Calcineurin-like phosphoesterase" evidence="3">
    <location>
        <begin position="42"/>
        <end position="237"/>
    </location>
</feature>
<dbReference type="PANTHER" id="PTHR11575:SF24">
    <property type="entry name" value="5'-NUCLEOTIDASE"/>
    <property type="match status" value="1"/>
</dbReference>
<evidence type="ECO:0000313" key="5">
    <source>
        <dbReference type="EMBL" id="PYZ95888.1"/>
    </source>
</evidence>
<dbReference type="Pfam" id="PF00149">
    <property type="entry name" value="Metallophos"/>
    <property type="match status" value="1"/>
</dbReference>
<dbReference type="InterPro" id="IPR008334">
    <property type="entry name" value="5'-Nucleotdase_C"/>
</dbReference>
<proteinExistence type="predicted"/>
<feature type="chain" id="PRO_5015940223" description="Bifunctional metallophosphatase/5'-nucleotidase" evidence="2">
    <location>
        <begin position="33"/>
        <end position="809"/>
    </location>
</feature>
<dbReference type="OrthoDB" id="9801679at2"/>
<dbReference type="Pfam" id="PF02872">
    <property type="entry name" value="5_nucleotid_C"/>
    <property type="match status" value="1"/>
</dbReference>
<evidence type="ECO:0008006" key="7">
    <source>
        <dbReference type="Google" id="ProtNLM"/>
    </source>
</evidence>
<comment type="caution">
    <text evidence="5">The sequence shown here is derived from an EMBL/GenBank/DDBJ whole genome shotgun (WGS) entry which is preliminary data.</text>
</comment>
<name>A0A2W0HQN4_9BACI</name>
<dbReference type="Proteomes" id="UP000248066">
    <property type="component" value="Unassembled WGS sequence"/>
</dbReference>
<dbReference type="Gene3D" id="3.40.50.12090">
    <property type="match status" value="1"/>
</dbReference>
<keyword evidence="1 2" id="KW-0732">Signal</keyword>
<dbReference type="GO" id="GO:0000166">
    <property type="term" value="F:nucleotide binding"/>
    <property type="evidence" value="ECO:0007669"/>
    <property type="project" value="InterPro"/>
</dbReference>
<dbReference type="Gene3D" id="3.90.780.10">
    <property type="entry name" value="5'-Nucleotidase, C-terminal domain"/>
    <property type="match status" value="1"/>
</dbReference>
<dbReference type="RefSeq" id="WP_110521165.1">
    <property type="nucleotide sequence ID" value="NZ_PDOF01000003.1"/>
</dbReference>
<dbReference type="GO" id="GO:0016788">
    <property type="term" value="F:hydrolase activity, acting on ester bonds"/>
    <property type="evidence" value="ECO:0007669"/>
    <property type="project" value="InterPro"/>
</dbReference>
<reference evidence="5 6" key="1">
    <citation type="submission" date="2017-10" db="EMBL/GenBank/DDBJ databases">
        <title>Bacillus sp. nov., a halophilic bacterium isolated from a Yangshapao Lake.</title>
        <authorList>
            <person name="Wang H."/>
        </authorList>
    </citation>
    <scope>NUCLEOTIDE SEQUENCE [LARGE SCALE GENOMIC DNA]</scope>
    <source>
        <strain evidence="5 6">YSP-3</strain>
    </source>
</reference>
<accession>A0A2W0HQN4</accession>
<evidence type="ECO:0000259" key="3">
    <source>
        <dbReference type="Pfam" id="PF00149"/>
    </source>
</evidence>
<evidence type="ECO:0000256" key="1">
    <source>
        <dbReference type="ARBA" id="ARBA00022729"/>
    </source>
</evidence>
<feature type="signal peptide" evidence="2">
    <location>
        <begin position="1"/>
        <end position="32"/>
    </location>
</feature>
<dbReference type="EMBL" id="PDOF01000003">
    <property type="protein sequence ID" value="PYZ95888.1"/>
    <property type="molecule type" value="Genomic_DNA"/>
</dbReference>
<dbReference type="CDD" id="cd00845">
    <property type="entry name" value="MPP_UshA_N_like"/>
    <property type="match status" value="1"/>
</dbReference>
<dbReference type="InterPro" id="IPR007253">
    <property type="entry name" value="Cell_wall-bd_2"/>
</dbReference>
<sequence length="809" mass="88182">MRKGKKTLTSMMAGVLLASSFFTFGSAGAVQADETQDGVKELKVLHTNDIHARIDPLGKASAYINEERDNAEYSMYLDAGDMFSGNAVVDLLEGVPVVEILNEMELDALAIGNHEFDYGQEAFAARESDSDFDWLSANMEVVDTDIPIEQPDPYEIYEIDDVTVGVLSLTQNPPATAPAGVVGIEFHDYVESALEYEYVRDEVDVYIALTHIGFGADQALAEEVEFFDAIIGGHSHTVLDEPVMVNGTPVAQAGANSEYVGNLTFTLDEDTHEVLGVEGFLQDTESLTETNESVQAIIDHYNDEMDELLSEVIGETNTGLTRDGRYEMDVALGNFWTDSLLYYGEGDIAFTNNGGIRDSIEPGEITKGDIYTIEPFANELMIYEMTGEALHDVIEFSYTRDGRNQIDLQTAGLEYTIHVDAQGNFLEADLYFDGEEIGMDDTYTVVVPDFIGTGGSGYNFEGEVVEPAIGQITTAMFSFAETFEENNEAIDYETTEGRISIEQQEMDREVSRIAGENRYETSLALADEIEDGTLDHVILASGSDYPDALAGGALNQSLNGTVLLVNDNENIMNAAKAKAEELLNDNGSIVILGGEAAVPAIVEETFSETFDVERVYGENRIETSVAIADHVNPDATEMFVVSGFDFADAMSIVPYAAENEIPVLINWDDEGLSDALRVYAHEQGIQSATVVGGPHAVPNGALSELANMGVSVNRVHGENRFETALAVKAAYYPEATSFALANGQDFPDGLSASRLAYDHEMPILLTRQSHLPANVESYIEGKMFENVFLLGGHAAVSEDIEAFFQARKQ</sequence>
<dbReference type="SUPFAM" id="SSF55816">
    <property type="entry name" value="5'-nucleotidase (syn. UDP-sugar hydrolase), C-terminal domain"/>
    <property type="match status" value="1"/>
</dbReference>
<evidence type="ECO:0000259" key="4">
    <source>
        <dbReference type="Pfam" id="PF02872"/>
    </source>
</evidence>
<gene>
    <name evidence="5" type="ORF">CR205_16040</name>
</gene>
<dbReference type="InterPro" id="IPR004843">
    <property type="entry name" value="Calcineurin-like_PHP"/>
</dbReference>